<name>A0A3M0K6F2_HIRRU</name>
<dbReference type="Proteomes" id="UP000269221">
    <property type="component" value="Unassembled WGS sequence"/>
</dbReference>
<sequence>MAAGAERGAAVPAEPPPLSAEEVARRLASTRRELGNRRKILLRNLPAESSSQIREGAVEDALAPNRFWIDHP</sequence>
<proteinExistence type="predicted"/>
<organism evidence="2 3">
    <name type="scientific">Hirundo rustica rustica</name>
    <dbReference type="NCBI Taxonomy" id="333673"/>
    <lineage>
        <taxon>Eukaryota</taxon>
        <taxon>Metazoa</taxon>
        <taxon>Chordata</taxon>
        <taxon>Craniata</taxon>
        <taxon>Vertebrata</taxon>
        <taxon>Euteleostomi</taxon>
        <taxon>Archelosauria</taxon>
        <taxon>Archosauria</taxon>
        <taxon>Dinosauria</taxon>
        <taxon>Saurischia</taxon>
        <taxon>Theropoda</taxon>
        <taxon>Coelurosauria</taxon>
        <taxon>Aves</taxon>
        <taxon>Neognathae</taxon>
        <taxon>Neoaves</taxon>
        <taxon>Telluraves</taxon>
        <taxon>Australaves</taxon>
        <taxon>Passeriformes</taxon>
        <taxon>Sylvioidea</taxon>
        <taxon>Hirundinidae</taxon>
        <taxon>Hirundo</taxon>
    </lineage>
</organism>
<evidence type="ECO:0000256" key="1">
    <source>
        <dbReference type="SAM" id="MobiDB-lite"/>
    </source>
</evidence>
<reference evidence="2 3" key="1">
    <citation type="submission" date="2018-07" db="EMBL/GenBank/DDBJ databases">
        <title>A high quality draft genome assembly of the barn swallow (H. rustica rustica).</title>
        <authorList>
            <person name="Formenti G."/>
            <person name="Chiara M."/>
            <person name="Poveda L."/>
            <person name="Francoijs K.-J."/>
            <person name="Bonisoli-Alquati A."/>
            <person name="Canova L."/>
            <person name="Gianfranceschi L."/>
            <person name="Horner D.S."/>
            <person name="Saino N."/>
        </authorList>
    </citation>
    <scope>NUCLEOTIDE SEQUENCE [LARGE SCALE GENOMIC DNA]</scope>
    <source>
        <strain evidence="2">Chelidonia</strain>
        <tissue evidence="2">Blood</tissue>
    </source>
</reference>
<evidence type="ECO:0000313" key="2">
    <source>
        <dbReference type="EMBL" id="RMC08776.1"/>
    </source>
</evidence>
<gene>
    <name evidence="2" type="ORF">DUI87_15027</name>
</gene>
<feature type="region of interest" description="Disordered" evidence="1">
    <location>
        <begin position="1"/>
        <end position="24"/>
    </location>
</feature>
<feature type="compositionally biased region" description="Low complexity" evidence="1">
    <location>
        <begin position="1"/>
        <end position="12"/>
    </location>
</feature>
<dbReference type="EMBL" id="QRBI01000117">
    <property type="protein sequence ID" value="RMC08776.1"/>
    <property type="molecule type" value="Genomic_DNA"/>
</dbReference>
<dbReference type="AlphaFoldDB" id="A0A3M0K6F2"/>
<accession>A0A3M0K6F2</accession>
<dbReference type="OrthoDB" id="639027at2759"/>
<comment type="caution">
    <text evidence="2">The sequence shown here is derived from an EMBL/GenBank/DDBJ whole genome shotgun (WGS) entry which is preliminary data.</text>
</comment>
<dbReference type="STRING" id="333673.A0A3M0K6F2"/>
<protein>
    <submittedName>
        <fullName evidence="2">Uncharacterized protein</fullName>
    </submittedName>
</protein>
<keyword evidence="3" id="KW-1185">Reference proteome</keyword>
<evidence type="ECO:0000313" key="3">
    <source>
        <dbReference type="Proteomes" id="UP000269221"/>
    </source>
</evidence>